<keyword evidence="5" id="KW-0233">DNA recombination</keyword>
<evidence type="ECO:0000313" key="6">
    <source>
        <dbReference type="EMBL" id="SVA75421.1"/>
    </source>
</evidence>
<proteinExistence type="predicted"/>
<organism evidence="6">
    <name type="scientific">marine metagenome</name>
    <dbReference type="NCBI Taxonomy" id="408172"/>
    <lineage>
        <taxon>unclassified sequences</taxon>
        <taxon>metagenomes</taxon>
        <taxon>ecological metagenomes</taxon>
    </lineage>
</organism>
<gene>
    <name evidence="6" type="ORF">METZ01_LOCUS128275</name>
</gene>
<protein>
    <recommendedName>
        <fullName evidence="1">Integration host factor subunit alpha</fullName>
    </recommendedName>
</protein>
<keyword evidence="2" id="KW-0810">Translation regulation</keyword>
<dbReference type="GO" id="GO:0009893">
    <property type="term" value="P:positive regulation of metabolic process"/>
    <property type="evidence" value="ECO:0007669"/>
    <property type="project" value="UniProtKB-ARBA"/>
</dbReference>
<keyword evidence="4" id="KW-0804">Transcription</keyword>
<dbReference type="InterPro" id="IPR005684">
    <property type="entry name" value="IHF_alpha"/>
</dbReference>
<dbReference type="SMART" id="SM00411">
    <property type="entry name" value="BHL"/>
    <property type="match status" value="1"/>
</dbReference>
<reference evidence="6" key="1">
    <citation type="submission" date="2018-05" db="EMBL/GenBank/DDBJ databases">
        <authorList>
            <person name="Lanie J.A."/>
            <person name="Ng W.-L."/>
            <person name="Kazmierczak K.M."/>
            <person name="Andrzejewski T.M."/>
            <person name="Davidsen T.M."/>
            <person name="Wayne K.J."/>
            <person name="Tettelin H."/>
            <person name="Glass J.I."/>
            <person name="Rusch D."/>
            <person name="Podicherti R."/>
            <person name="Tsui H.-C.T."/>
            <person name="Winkler M.E."/>
        </authorList>
    </citation>
    <scope>NUCLEOTIDE SEQUENCE</scope>
</reference>
<dbReference type="EMBL" id="UINC01018046">
    <property type="protein sequence ID" value="SVA75421.1"/>
    <property type="molecule type" value="Genomic_DNA"/>
</dbReference>
<dbReference type="InterPro" id="IPR000119">
    <property type="entry name" value="Hist_DNA-bd"/>
</dbReference>
<dbReference type="AlphaFoldDB" id="A0A381YFU9"/>
<evidence type="ECO:0000256" key="4">
    <source>
        <dbReference type="ARBA" id="ARBA00023163"/>
    </source>
</evidence>
<dbReference type="PANTHER" id="PTHR33175">
    <property type="entry name" value="DNA-BINDING PROTEIN HU"/>
    <property type="match status" value="1"/>
</dbReference>
<dbReference type="PANTHER" id="PTHR33175:SF2">
    <property type="entry name" value="INTEGRATION HOST FACTOR SUBUNIT ALPHA"/>
    <property type="match status" value="1"/>
</dbReference>
<evidence type="ECO:0000256" key="3">
    <source>
        <dbReference type="ARBA" id="ARBA00023015"/>
    </source>
</evidence>
<evidence type="ECO:0000256" key="1">
    <source>
        <dbReference type="ARBA" id="ARBA00018329"/>
    </source>
</evidence>
<dbReference type="Gene3D" id="4.10.520.10">
    <property type="entry name" value="IHF-like DNA-binding proteins"/>
    <property type="match status" value="1"/>
</dbReference>
<dbReference type="GO" id="GO:0006417">
    <property type="term" value="P:regulation of translation"/>
    <property type="evidence" value="ECO:0007669"/>
    <property type="project" value="UniProtKB-KW"/>
</dbReference>
<dbReference type="GO" id="GO:0006310">
    <property type="term" value="P:DNA recombination"/>
    <property type="evidence" value="ECO:0007669"/>
    <property type="project" value="UniProtKB-KW"/>
</dbReference>
<dbReference type="GO" id="GO:0006355">
    <property type="term" value="P:regulation of DNA-templated transcription"/>
    <property type="evidence" value="ECO:0007669"/>
    <property type="project" value="InterPro"/>
</dbReference>
<accession>A0A381YFU9</accession>
<dbReference type="Pfam" id="PF00216">
    <property type="entry name" value="Bac_DNA_binding"/>
    <property type="match status" value="1"/>
</dbReference>
<dbReference type="GO" id="GO:0030527">
    <property type="term" value="F:structural constituent of chromatin"/>
    <property type="evidence" value="ECO:0007669"/>
    <property type="project" value="InterPro"/>
</dbReference>
<evidence type="ECO:0000256" key="2">
    <source>
        <dbReference type="ARBA" id="ARBA00022845"/>
    </source>
</evidence>
<dbReference type="InterPro" id="IPR010992">
    <property type="entry name" value="IHF-like_DNA-bd_dom_sf"/>
</dbReference>
<keyword evidence="3" id="KW-0805">Transcription regulation</keyword>
<dbReference type="GO" id="GO:0003677">
    <property type="term" value="F:DNA binding"/>
    <property type="evidence" value="ECO:0007669"/>
    <property type="project" value="InterPro"/>
</dbReference>
<dbReference type="CDD" id="cd13835">
    <property type="entry name" value="IHF_A"/>
    <property type="match status" value="1"/>
</dbReference>
<dbReference type="PRINTS" id="PR01727">
    <property type="entry name" value="DNABINDINGHU"/>
</dbReference>
<dbReference type="GO" id="GO:0005829">
    <property type="term" value="C:cytosol"/>
    <property type="evidence" value="ECO:0007669"/>
    <property type="project" value="TreeGrafter"/>
</dbReference>
<name>A0A381YFU9_9ZZZZ</name>
<dbReference type="SUPFAM" id="SSF47729">
    <property type="entry name" value="IHF-like DNA-binding proteins"/>
    <property type="match status" value="1"/>
</dbReference>
<evidence type="ECO:0000256" key="5">
    <source>
        <dbReference type="ARBA" id="ARBA00023172"/>
    </source>
</evidence>
<sequence>MILKNRERYGTVVKADLVECVYKKVGFTRQEAVEAVEIILNEIKISLASGEDVRISGFAGFHLREKKARNARNPRSGEAVLIRARRVLTFKPSQQLLITTNRSMYESKDTG</sequence>